<proteinExistence type="predicted"/>
<dbReference type="OrthoDB" id="9787898at2"/>
<dbReference type="GO" id="GO:0005737">
    <property type="term" value="C:cytoplasm"/>
    <property type="evidence" value="ECO:0007669"/>
    <property type="project" value="TreeGrafter"/>
</dbReference>
<reference evidence="9 10" key="1">
    <citation type="submission" date="2019-02" db="EMBL/GenBank/DDBJ databases">
        <title>Apibacter muscae sp. nov.: a novel member of the house fly microbiota.</title>
        <authorList>
            <person name="Park R."/>
        </authorList>
    </citation>
    <scope>NUCLEOTIDE SEQUENCE [LARGE SCALE GENOMIC DNA]</scope>
    <source>
        <strain evidence="9 10">AL1</strain>
    </source>
</reference>
<dbReference type="RefSeq" id="WP_146291377.1">
    <property type="nucleotide sequence ID" value="NZ_SELH01000011.1"/>
</dbReference>
<dbReference type="GO" id="GO:0005524">
    <property type="term" value="F:ATP binding"/>
    <property type="evidence" value="ECO:0007669"/>
    <property type="project" value="UniProtKB-KW"/>
</dbReference>
<dbReference type="GO" id="GO:0009249">
    <property type="term" value="P:protein lipoylation"/>
    <property type="evidence" value="ECO:0007669"/>
    <property type="project" value="InterPro"/>
</dbReference>
<evidence type="ECO:0000256" key="5">
    <source>
        <dbReference type="ARBA" id="ARBA00022741"/>
    </source>
</evidence>
<evidence type="ECO:0000256" key="3">
    <source>
        <dbReference type="ARBA" id="ARBA00012367"/>
    </source>
</evidence>
<dbReference type="PANTHER" id="PTHR12561">
    <property type="entry name" value="LIPOATE-PROTEIN LIGASE"/>
    <property type="match status" value="1"/>
</dbReference>
<dbReference type="InterPro" id="IPR004562">
    <property type="entry name" value="LipoylTrfase_LipoateP_Ligase"/>
</dbReference>
<comment type="catalytic activity">
    <reaction evidence="7">
        <text>L-lysyl-[lipoyl-carrier protein] + (R)-lipoate + ATP = N(6)-[(R)-lipoyl]-L-lysyl-[lipoyl-carrier protein] + AMP + diphosphate + H(+)</text>
        <dbReference type="Rhea" id="RHEA:49288"/>
        <dbReference type="Rhea" id="RHEA-COMP:10500"/>
        <dbReference type="Rhea" id="RHEA-COMP:10502"/>
        <dbReference type="ChEBI" id="CHEBI:15378"/>
        <dbReference type="ChEBI" id="CHEBI:29969"/>
        <dbReference type="ChEBI" id="CHEBI:30616"/>
        <dbReference type="ChEBI" id="CHEBI:33019"/>
        <dbReference type="ChEBI" id="CHEBI:83088"/>
        <dbReference type="ChEBI" id="CHEBI:83099"/>
        <dbReference type="ChEBI" id="CHEBI:456215"/>
        <dbReference type="EC" id="6.3.1.20"/>
    </reaction>
</comment>
<comment type="pathway">
    <text evidence="1">Protein modification; protein lipoylation via exogenous pathway; protein N(6)-(lipoyl)lysine from lipoate: step 2/2.</text>
</comment>
<dbReference type="InterPro" id="IPR004143">
    <property type="entry name" value="BPL_LPL_catalytic"/>
</dbReference>
<protein>
    <recommendedName>
        <fullName evidence="3">lipoate--protein ligase</fullName>
        <ecNumber evidence="3">6.3.1.20</ecNumber>
    </recommendedName>
</protein>
<dbReference type="PROSITE" id="PS51733">
    <property type="entry name" value="BPL_LPL_CATALYTIC"/>
    <property type="match status" value="1"/>
</dbReference>
<dbReference type="Pfam" id="PF21948">
    <property type="entry name" value="LplA-B_cat"/>
    <property type="match status" value="1"/>
</dbReference>
<dbReference type="FunFam" id="3.30.930.10:FF:000072">
    <property type="entry name" value="Lipoate--protein ligase"/>
    <property type="match status" value="1"/>
</dbReference>
<name>A0A563DLM8_9FLAO</name>
<comment type="caution">
    <text evidence="9">The sequence shown here is derived from an EMBL/GenBank/DDBJ whole genome shotgun (WGS) entry which is preliminary data.</text>
</comment>
<evidence type="ECO:0000256" key="7">
    <source>
        <dbReference type="ARBA" id="ARBA00048037"/>
    </source>
</evidence>
<dbReference type="Gene3D" id="3.30.390.50">
    <property type="entry name" value="CO dehydrogenase flavoprotein, C-terminal domain"/>
    <property type="match status" value="1"/>
</dbReference>
<keyword evidence="4 9" id="KW-0436">Ligase</keyword>
<dbReference type="InterPro" id="IPR019491">
    <property type="entry name" value="Lipoate_protein_ligase_C"/>
</dbReference>
<evidence type="ECO:0000313" key="10">
    <source>
        <dbReference type="Proteomes" id="UP000319499"/>
    </source>
</evidence>
<dbReference type="InterPro" id="IPR045864">
    <property type="entry name" value="aa-tRNA-synth_II/BPL/LPL"/>
</dbReference>
<evidence type="ECO:0000256" key="6">
    <source>
        <dbReference type="ARBA" id="ARBA00022840"/>
    </source>
</evidence>
<dbReference type="EMBL" id="SELH01000011">
    <property type="protein sequence ID" value="TWP30714.1"/>
    <property type="molecule type" value="Genomic_DNA"/>
</dbReference>
<dbReference type="GO" id="GO:0016979">
    <property type="term" value="F:lipoate-protein ligase activity"/>
    <property type="evidence" value="ECO:0007669"/>
    <property type="project" value="UniProtKB-EC"/>
</dbReference>
<evidence type="ECO:0000256" key="4">
    <source>
        <dbReference type="ARBA" id="ARBA00022598"/>
    </source>
</evidence>
<keyword evidence="10" id="KW-1185">Reference proteome</keyword>
<dbReference type="Proteomes" id="UP000319499">
    <property type="component" value="Unassembled WGS sequence"/>
</dbReference>
<evidence type="ECO:0000256" key="2">
    <source>
        <dbReference type="ARBA" id="ARBA00005124"/>
    </source>
</evidence>
<keyword evidence="6" id="KW-0067">ATP-binding</keyword>
<dbReference type="CDD" id="cd16443">
    <property type="entry name" value="LplA"/>
    <property type="match status" value="1"/>
</dbReference>
<dbReference type="EC" id="6.3.1.20" evidence="3"/>
<evidence type="ECO:0000313" key="9">
    <source>
        <dbReference type="EMBL" id="TWP30714.1"/>
    </source>
</evidence>
<dbReference type="AlphaFoldDB" id="A0A563DLM8"/>
<dbReference type="NCBIfam" id="TIGR00545">
    <property type="entry name" value="lipoyltrans"/>
    <property type="match status" value="1"/>
</dbReference>
<dbReference type="Pfam" id="PF10437">
    <property type="entry name" value="Lip_prot_lig_C"/>
    <property type="match status" value="1"/>
</dbReference>
<comment type="pathway">
    <text evidence="2">Protein modification; protein lipoylation via exogenous pathway; protein N(6)-(lipoyl)lysine from lipoate: step 1/2.</text>
</comment>
<dbReference type="SUPFAM" id="SSF82649">
    <property type="entry name" value="SufE/NifU"/>
    <property type="match status" value="1"/>
</dbReference>
<dbReference type="GO" id="GO:0017118">
    <property type="term" value="F:lipoyltransferase activity"/>
    <property type="evidence" value="ECO:0007669"/>
    <property type="project" value="TreeGrafter"/>
</dbReference>
<gene>
    <name evidence="9" type="ORF">ETU09_01410</name>
</gene>
<dbReference type="PANTHER" id="PTHR12561:SF3">
    <property type="entry name" value="LIPOYLTRANSFERASE 1, MITOCHONDRIAL"/>
    <property type="match status" value="1"/>
</dbReference>
<evidence type="ECO:0000256" key="1">
    <source>
        <dbReference type="ARBA" id="ARBA00005085"/>
    </source>
</evidence>
<accession>A0A563DLM8</accession>
<dbReference type="UniPathway" id="UPA00537">
    <property type="reaction ID" value="UER00594"/>
</dbReference>
<sequence length="332" mass="38096">MIFIDNLQIYNPQINLAIEEYILKNLSLENDSYLLFYINNPSIIVGKNQNTIEEINTEYVEKNNIKVVRRLSGGGAVYHDRGNLNFSFITKDDGNSFSNYQKFLNPVIKALNDMEIMAELRGRNDVVVNGKKINGNAQFATKGKMLTHGTLLFDSNINEVVNSLKVRKDKIESKGIKSIRSRVGNISDYLSFPMSIVEFKEKILLSIFKVDSISKINSYTLTKFDWEKINQISKEKYANWDWNYGKSPKFLMERTQRFPIGSIDLKLDVEEGVIKAIKIYGDFFGIGEISEIESKLVGIKYSRQQVEIALKDVDLKHYFGAISLDEFLSLIY</sequence>
<feature type="domain" description="BPL/LPL catalytic" evidence="8">
    <location>
        <begin position="28"/>
        <end position="215"/>
    </location>
</feature>
<organism evidence="9 10">
    <name type="scientific">Apibacter muscae</name>
    <dbReference type="NCBI Taxonomy" id="2509004"/>
    <lineage>
        <taxon>Bacteria</taxon>
        <taxon>Pseudomonadati</taxon>
        <taxon>Bacteroidota</taxon>
        <taxon>Flavobacteriia</taxon>
        <taxon>Flavobacteriales</taxon>
        <taxon>Weeksellaceae</taxon>
        <taxon>Apibacter</taxon>
    </lineage>
</organism>
<keyword evidence="5" id="KW-0547">Nucleotide-binding</keyword>
<dbReference type="SUPFAM" id="SSF55681">
    <property type="entry name" value="Class II aaRS and biotin synthetases"/>
    <property type="match status" value="1"/>
</dbReference>
<dbReference type="Gene3D" id="3.30.930.10">
    <property type="entry name" value="Bira Bifunctional Protein, Domain 2"/>
    <property type="match status" value="1"/>
</dbReference>
<evidence type="ECO:0000259" key="8">
    <source>
        <dbReference type="PROSITE" id="PS51733"/>
    </source>
</evidence>